<dbReference type="OrthoDB" id="416441at2759"/>
<proteinExistence type="predicted"/>
<dbReference type="InterPro" id="IPR008979">
    <property type="entry name" value="Galactose-bd-like_sf"/>
</dbReference>
<keyword evidence="4" id="KW-1185">Reference proteome</keyword>
<dbReference type="Gene3D" id="1.10.3020.20">
    <property type="match status" value="1"/>
</dbReference>
<dbReference type="SUPFAM" id="SSF49785">
    <property type="entry name" value="Galactose-binding domain-like"/>
    <property type="match status" value="1"/>
</dbReference>
<comment type="caution">
    <text evidence="3">The sequence shown here is derived from an EMBL/GenBank/DDBJ whole genome shotgun (WGS) entry which is preliminary data.</text>
</comment>
<sequence>MPIPMPVPGANALLTVTEEGDMVVEKNVDVPLKDGKGLVRANVYRPKAPGRYPVLMTYGPYGKDIPYSSFHTPSYNEIPDEQKSHNSAWETPHPEYWTKHGYVVVRADERGLGSSYGYLDTMSDQTSSDFAEVIEWAADQPWSSGKIGLVGISYYGGSQWRVAARKPKGLACIIPWEGMTDYYRDRVRHGGIYSDVFVRFWWNNQVGIMQYGNGVKTPRRFHGWEGPAVGPECLEGELSTEELVALRNDQTVDNRVNRYLDQPYHNSRVYNLSDIEVPVLSVANLGGILLHLRGNVMGYMQAGSKNKWLHFISGRHDLPFYLPHYVQLQKSFLDAWLRDEDPEGWKEGPNAKKPAVSLLVRKGNPGFNSNEAEATFKARHENEWPIARTVYEQFNLTPSGGLTTAPVAEAGTFELEALGKADPISFEVQFDKETEIAGHPTANLVYSVKKRADGTAPRDIDVFVTLRHIGPDGKEVFYTGTAGDPVPLAKGWLRGSLRAINEASPVHKEYLPYREYRSTDVSYLEPETKYELLVEIWPTACVIDKGGKLVFEVSTGDTQGSGLFQHKDPEDRNESDLGGVNVLHVGGEDKSWVKVPIV</sequence>
<dbReference type="EMBL" id="RSCE01000010">
    <property type="protein sequence ID" value="RSH79327.1"/>
    <property type="molecule type" value="Genomic_DNA"/>
</dbReference>
<dbReference type="InterPro" id="IPR029058">
    <property type="entry name" value="AB_hydrolase_fold"/>
</dbReference>
<dbReference type="Gene3D" id="3.40.50.1820">
    <property type="entry name" value="alpha/beta hydrolase"/>
    <property type="match status" value="1"/>
</dbReference>
<dbReference type="GO" id="GO:0008239">
    <property type="term" value="F:dipeptidyl-peptidase activity"/>
    <property type="evidence" value="ECO:0007669"/>
    <property type="project" value="InterPro"/>
</dbReference>
<dbReference type="STRING" id="105984.A0A427XKQ8"/>
<dbReference type="InterPro" id="IPR005674">
    <property type="entry name" value="CocE/Ser_esterase"/>
</dbReference>
<reference evidence="3 4" key="1">
    <citation type="submission" date="2018-11" db="EMBL/GenBank/DDBJ databases">
        <title>Genome sequence of Apiotrichum porosum DSM 27194.</title>
        <authorList>
            <person name="Aliyu H."/>
            <person name="Gorte O."/>
            <person name="Ochsenreither K."/>
        </authorList>
    </citation>
    <scope>NUCLEOTIDE SEQUENCE [LARGE SCALE GENOMIC DNA]</scope>
    <source>
        <strain evidence="3 4">DSM 27194</strain>
    </source>
</reference>
<dbReference type="Pfam" id="PF08530">
    <property type="entry name" value="PepX_C"/>
    <property type="match status" value="1"/>
</dbReference>
<dbReference type="Proteomes" id="UP000279236">
    <property type="component" value="Unassembled WGS sequence"/>
</dbReference>
<dbReference type="NCBIfam" id="TIGR00976">
    <property type="entry name" value="CocE_NonD"/>
    <property type="match status" value="1"/>
</dbReference>
<dbReference type="PANTHER" id="PTHR43056:SF10">
    <property type="entry name" value="COCE_NOND FAMILY, PUTATIVE (AFU_ORTHOLOGUE AFUA_7G00600)-RELATED"/>
    <property type="match status" value="1"/>
</dbReference>
<dbReference type="Gene3D" id="2.60.120.260">
    <property type="entry name" value="Galactose-binding domain-like"/>
    <property type="match status" value="1"/>
</dbReference>
<keyword evidence="1" id="KW-0378">Hydrolase</keyword>
<evidence type="ECO:0000313" key="3">
    <source>
        <dbReference type="EMBL" id="RSH79327.1"/>
    </source>
</evidence>
<dbReference type="SMART" id="SM00939">
    <property type="entry name" value="PepX_C"/>
    <property type="match status" value="1"/>
</dbReference>
<dbReference type="GeneID" id="39585912"/>
<gene>
    <name evidence="3" type="ORF">EHS24_001369</name>
</gene>
<feature type="domain" description="Xaa-Pro dipeptidyl-peptidase C-terminal" evidence="2">
    <location>
        <begin position="330"/>
        <end position="594"/>
    </location>
</feature>
<dbReference type="Pfam" id="PF02129">
    <property type="entry name" value="Peptidase_S15"/>
    <property type="match status" value="1"/>
</dbReference>
<evidence type="ECO:0000256" key="1">
    <source>
        <dbReference type="ARBA" id="ARBA00022801"/>
    </source>
</evidence>
<protein>
    <recommendedName>
        <fullName evidence="2">Xaa-Pro dipeptidyl-peptidase C-terminal domain-containing protein</fullName>
    </recommendedName>
</protein>
<dbReference type="InterPro" id="IPR013736">
    <property type="entry name" value="Xaa-Pro_dipept_C"/>
</dbReference>
<evidence type="ECO:0000259" key="2">
    <source>
        <dbReference type="SMART" id="SM00939"/>
    </source>
</evidence>
<dbReference type="RefSeq" id="XP_028474474.1">
    <property type="nucleotide sequence ID" value="XM_028617167.1"/>
</dbReference>
<dbReference type="AlphaFoldDB" id="A0A427XKQ8"/>
<dbReference type="SUPFAM" id="SSF53474">
    <property type="entry name" value="alpha/beta-Hydrolases"/>
    <property type="match status" value="1"/>
</dbReference>
<name>A0A427XKQ8_9TREE</name>
<dbReference type="PANTHER" id="PTHR43056">
    <property type="entry name" value="PEPTIDASE S9 PROLYL OLIGOPEPTIDASE"/>
    <property type="match status" value="1"/>
</dbReference>
<dbReference type="InterPro" id="IPR000383">
    <property type="entry name" value="Xaa-Pro-like_dom"/>
</dbReference>
<organism evidence="3 4">
    <name type="scientific">Apiotrichum porosum</name>
    <dbReference type="NCBI Taxonomy" id="105984"/>
    <lineage>
        <taxon>Eukaryota</taxon>
        <taxon>Fungi</taxon>
        <taxon>Dikarya</taxon>
        <taxon>Basidiomycota</taxon>
        <taxon>Agaricomycotina</taxon>
        <taxon>Tremellomycetes</taxon>
        <taxon>Trichosporonales</taxon>
        <taxon>Trichosporonaceae</taxon>
        <taxon>Apiotrichum</taxon>
    </lineage>
</organism>
<evidence type="ECO:0000313" key="4">
    <source>
        <dbReference type="Proteomes" id="UP000279236"/>
    </source>
</evidence>
<accession>A0A427XKQ8</accession>
<dbReference type="InterPro" id="IPR050585">
    <property type="entry name" value="Xaa-Pro_dipeptidyl-ppase/CocE"/>
</dbReference>